<reference evidence="1 2" key="1">
    <citation type="submission" date="2020-04" db="EMBL/GenBank/DDBJ databases">
        <authorList>
            <person name="Klaysubun C."/>
            <person name="Duangmal K."/>
            <person name="Lipun K."/>
        </authorList>
    </citation>
    <scope>NUCLEOTIDE SEQUENCE [LARGE SCALE GENOMIC DNA]</scope>
    <source>
        <strain evidence="1 2">DSM 45300</strain>
    </source>
</reference>
<proteinExistence type="predicted"/>
<accession>A0A848DH37</accession>
<sequence>MPDERLLALIDAAENERPCPNVLNVLTGSWLIQGQPVSSRQFEEATQQSLHESIAATPDARRFRGSHDELRQAISGITQPMLDSVAPGGGGPGEPALNLIKVMIASATGPSLHPPAIRISAASIAAWWIVDFKVKNKGGGSAGFGISF</sequence>
<keyword evidence="2" id="KW-1185">Reference proteome</keyword>
<organism evidence="1 2">
    <name type="scientific">Pseudonocardia bannensis</name>
    <dbReference type="NCBI Taxonomy" id="630973"/>
    <lineage>
        <taxon>Bacteria</taxon>
        <taxon>Bacillati</taxon>
        <taxon>Actinomycetota</taxon>
        <taxon>Actinomycetes</taxon>
        <taxon>Pseudonocardiales</taxon>
        <taxon>Pseudonocardiaceae</taxon>
        <taxon>Pseudonocardia</taxon>
    </lineage>
</organism>
<dbReference type="AlphaFoldDB" id="A0A848DH37"/>
<protein>
    <submittedName>
        <fullName evidence="1">Uncharacterized protein</fullName>
    </submittedName>
</protein>
<evidence type="ECO:0000313" key="1">
    <source>
        <dbReference type="EMBL" id="NMH91967.1"/>
    </source>
</evidence>
<dbReference type="RefSeq" id="WP_169412558.1">
    <property type="nucleotide sequence ID" value="NZ_JAAXKZ010000028.1"/>
</dbReference>
<gene>
    <name evidence="1" type="ORF">HF519_10370</name>
</gene>
<dbReference type="EMBL" id="JAAXKZ010000028">
    <property type="protein sequence ID" value="NMH91967.1"/>
    <property type="molecule type" value="Genomic_DNA"/>
</dbReference>
<dbReference type="Proteomes" id="UP000586918">
    <property type="component" value="Unassembled WGS sequence"/>
</dbReference>
<name>A0A848DH37_9PSEU</name>
<comment type="caution">
    <text evidence="1">The sequence shown here is derived from an EMBL/GenBank/DDBJ whole genome shotgun (WGS) entry which is preliminary data.</text>
</comment>
<evidence type="ECO:0000313" key="2">
    <source>
        <dbReference type="Proteomes" id="UP000586918"/>
    </source>
</evidence>